<dbReference type="EMBL" id="JAKTTI010000008">
    <property type="protein sequence ID" value="MCH1625174.1"/>
    <property type="molecule type" value="Genomic_DNA"/>
</dbReference>
<dbReference type="Pfam" id="PF00571">
    <property type="entry name" value="CBS"/>
    <property type="match status" value="2"/>
</dbReference>
<evidence type="ECO:0000256" key="3">
    <source>
        <dbReference type="PROSITE-ProRule" id="PRU00703"/>
    </source>
</evidence>
<reference evidence="6" key="1">
    <citation type="submission" date="2022-02" db="EMBL/GenBank/DDBJ databases">
        <title>Fredinandcohnia quinoae sp. nov. isolated from Chenopodium quinoa seeds.</title>
        <authorList>
            <person name="Saati-Santamaria Z."/>
            <person name="Flores-Felix J.D."/>
            <person name="Igual J.M."/>
            <person name="Velazquez E."/>
            <person name="Garcia-Fraile P."/>
            <person name="Martinez-Molina E."/>
        </authorList>
    </citation>
    <scope>NUCLEOTIDE SEQUENCE</scope>
    <source>
        <strain evidence="6">SECRCQ15</strain>
    </source>
</reference>
<comment type="caution">
    <text evidence="6">The sequence shown here is derived from an EMBL/GenBank/DDBJ whole genome shotgun (WGS) entry which is preliminary data.</text>
</comment>
<dbReference type="InterPro" id="IPR051257">
    <property type="entry name" value="Diverse_CBS-Domain"/>
</dbReference>
<dbReference type="InterPro" id="IPR000644">
    <property type="entry name" value="CBS_dom"/>
</dbReference>
<evidence type="ECO:0000256" key="2">
    <source>
        <dbReference type="ARBA" id="ARBA00023159"/>
    </source>
</evidence>
<dbReference type="Pfam" id="PF10335">
    <property type="entry name" value="DUF294_C"/>
    <property type="match status" value="1"/>
</dbReference>
<dbReference type="InterPro" id="IPR000595">
    <property type="entry name" value="cNMP-bd_dom"/>
</dbReference>
<protein>
    <submittedName>
        <fullName evidence="6">DUF294 nucleotidyltransferase-like domain-containing protein</fullName>
    </submittedName>
</protein>
<dbReference type="InterPro" id="IPR005105">
    <property type="entry name" value="GlnD_Uridyltrans_N"/>
</dbReference>
<dbReference type="SUPFAM" id="SSF81301">
    <property type="entry name" value="Nucleotidyltransferase"/>
    <property type="match status" value="1"/>
</dbReference>
<feature type="domain" description="CBS" evidence="5">
    <location>
        <begin position="234"/>
        <end position="290"/>
    </location>
</feature>
<dbReference type="SMART" id="SM00100">
    <property type="entry name" value="cNMP"/>
    <property type="match status" value="1"/>
</dbReference>
<dbReference type="Pfam" id="PF00027">
    <property type="entry name" value="cNMP_binding"/>
    <property type="match status" value="1"/>
</dbReference>
<evidence type="ECO:0000259" key="5">
    <source>
        <dbReference type="PROSITE" id="PS51371"/>
    </source>
</evidence>
<keyword evidence="1 3" id="KW-0129">CBS domain</keyword>
<gene>
    <name evidence="6" type="ORF">MJG50_07530</name>
</gene>
<evidence type="ECO:0000256" key="1">
    <source>
        <dbReference type="ARBA" id="ARBA00023122"/>
    </source>
</evidence>
<dbReference type="PANTHER" id="PTHR43080">
    <property type="entry name" value="CBS DOMAIN-CONTAINING PROTEIN CBSX3, MITOCHONDRIAL"/>
    <property type="match status" value="1"/>
</dbReference>
<dbReference type="InterPro" id="IPR018821">
    <property type="entry name" value="DUF294_put_nucleoTrafse_sb-bd"/>
</dbReference>
<keyword evidence="7" id="KW-1185">Reference proteome</keyword>
<dbReference type="Proteomes" id="UP001431131">
    <property type="component" value="Unassembled WGS sequence"/>
</dbReference>
<dbReference type="Gene3D" id="2.60.120.10">
    <property type="entry name" value="Jelly Rolls"/>
    <property type="match status" value="1"/>
</dbReference>
<dbReference type="PANTHER" id="PTHR43080:SF2">
    <property type="entry name" value="CBS DOMAIN-CONTAINING PROTEIN"/>
    <property type="match status" value="1"/>
</dbReference>
<proteinExistence type="predicted"/>
<accession>A0AAW5E315</accession>
<dbReference type="SUPFAM" id="SSF51206">
    <property type="entry name" value="cAMP-binding domain-like"/>
    <property type="match status" value="1"/>
</dbReference>
<dbReference type="Gene3D" id="3.10.580.10">
    <property type="entry name" value="CBS-domain"/>
    <property type="match status" value="1"/>
</dbReference>
<sequence length="626" mass="72685">MKRLYEDVNKHPFFQGLSKIELQQLLEKCQSKEFKRFDIIFHANEQRKGLLLLLSGFVEVCVGRNDKREVLEVLQPGELIGLSSVADFLGEVKSDFEYGVEVRAIEQAEAIFIPYPVIELLLKEKEIYDYLFTQLAVRLKDIYGSLAEQVVLSRKVDHSGSLVTTVKDMMSKTIISVESMAPIETAAFRMADERTSSVLVLEHGEVLGIITERDIVSRVIAKKKAYDDPVKEIMTENPYTISQFVFYYEALSTMILHGIKHLPVTQDEQVVGIITLSDLMRKKSDNMIRTIRTIEQSEEETIPVIKKAIYEVVEALLQDDVPVFKILESITKLYDRLVKRCIEIAVNKLRVKDGLTPPVSFCFYQMGSAGRGEQFLLTDQDHFLVYEQTEEDQHEYFARLSEEIVHLLERSGFERCQGEMMASNPRWRGSIDTWIGRIHSWSIHSSPQNMLLAQNFFSYRFLYGNEQLHQKFEKSIQQQMIGAKIFLFHLHEQEKESLIPTLDHPIRSLFRLERKSLDIKKEILFPYHHSLQLLSLLHGIVVGTPFTRIDRLVQKKVFSEDFAKDVKTAIGEIMCFYVKQRWKQHKNNEKLTSVLVFTHLTTREKEDLLLSVKTLKEMQNLVNVYF</sequence>
<dbReference type="InterPro" id="IPR018490">
    <property type="entry name" value="cNMP-bd_dom_sf"/>
</dbReference>
<dbReference type="PROSITE" id="PS51371">
    <property type="entry name" value="CBS"/>
    <property type="match status" value="2"/>
</dbReference>
<evidence type="ECO:0000313" key="7">
    <source>
        <dbReference type="Proteomes" id="UP001431131"/>
    </source>
</evidence>
<evidence type="ECO:0000313" key="6">
    <source>
        <dbReference type="EMBL" id="MCH1625174.1"/>
    </source>
</evidence>
<evidence type="ECO:0000259" key="4">
    <source>
        <dbReference type="PROSITE" id="PS50042"/>
    </source>
</evidence>
<dbReference type="SMART" id="SM00116">
    <property type="entry name" value="CBS"/>
    <property type="match status" value="2"/>
</dbReference>
<dbReference type="CDD" id="cd04587">
    <property type="entry name" value="CBS_pair_CAP-ED_NT_Pol-beta-like_DUF294_assoc"/>
    <property type="match status" value="1"/>
</dbReference>
<feature type="domain" description="CBS" evidence="5">
    <location>
        <begin position="170"/>
        <end position="226"/>
    </location>
</feature>
<dbReference type="CDD" id="cd05401">
    <property type="entry name" value="NT_GlnE_GlnD_like"/>
    <property type="match status" value="1"/>
</dbReference>
<dbReference type="InterPro" id="IPR014710">
    <property type="entry name" value="RmlC-like_jellyroll"/>
</dbReference>
<feature type="domain" description="Cyclic nucleotide-binding" evidence="4">
    <location>
        <begin position="13"/>
        <end position="81"/>
    </location>
</feature>
<dbReference type="PROSITE" id="PS50042">
    <property type="entry name" value="CNMP_BINDING_3"/>
    <property type="match status" value="1"/>
</dbReference>
<keyword evidence="2" id="KW-0010">Activator</keyword>
<dbReference type="InterPro" id="IPR043519">
    <property type="entry name" value="NT_sf"/>
</dbReference>
<dbReference type="RefSeq" id="WP_240254217.1">
    <property type="nucleotide sequence ID" value="NZ_JAKTTI010000008.1"/>
</dbReference>
<dbReference type="AlphaFoldDB" id="A0AAW5E315"/>
<dbReference type="GO" id="GO:0008773">
    <property type="term" value="F:[protein-PII] uridylyltransferase activity"/>
    <property type="evidence" value="ECO:0007669"/>
    <property type="project" value="InterPro"/>
</dbReference>
<dbReference type="CDD" id="cd00038">
    <property type="entry name" value="CAP_ED"/>
    <property type="match status" value="1"/>
</dbReference>
<dbReference type="Pfam" id="PF03445">
    <property type="entry name" value="DUF294"/>
    <property type="match status" value="1"/>
</dbReference>
<dbReference type="InterPro" id="IPR046342">
    <property type="entry name" value="CBS_dom_sf"/>
</dbReference>
<name>A0AAW5E315_9BACI</name>
<dbReference type="SUPFAM" id="SSF54631">
    <property type="entry name" value="CBS-domain pair"/>
    <property type="match status" value="1"/>
</dbReference>
<organism evidence="6 7">
    <name type="scientific">Fredinandcohnia quinoae</name>
    <dbReference type="NCBI Taxonomy" id="2918902"/>
    <lineage>
        <taxon>Bacteria</taxon>
        <taxon>Bacillati</taxon>
        <taxon>Bacillota</taxon>
        <taxon>Bacilli</taxon>
        <taxon>Bacillales</taxon>
        <taxon>Bacillaceae</taxon>
        <taxon>Fredinandcohnia</taxon>
    </lineage>
</organism>